<comment type="subcellular location">
    <subcellularLocation>
        <location evidence="1">Endoplasmic reticulum</location>
    </subcellularLocation>
    <subcellularLocation>
        <location evidence="2">Golgi apparatus</location>
    </subcellularLocation>
</comment>
<dbReference type="GO" id="GO:0005794">
    <property type="term" value="C:Golgi apparatus"/>
    <property type="evidence" value="ECO:0007669"/>
    <property type="project" value="UniProtKB-SubCell"/>
</dbReference>
<keyword evidence="6" id="KW-0677">Repeat</keyword>
<evidence type="ECO:0000256" key="7">
    <source>
        <dbReference type="ARBA" id="ARBA00022824"/>
    </source>
</evidence>
<gene>
    <name evidence="15" type="ORF">PHAVU_011G010400g</name>
</gene>
<evidence type="ECO:0000256" key="3">
    <source>
        <dbReference type="ARBA" id="ARBA00009358"/>
    </source>
</evidence>
<evidence type="ECO:0000256" key="2">
    <source>
        <dbReference type="ARBA" id="ARBA00004555"/>
    </source>
</evidence>
<keyword evidence="8" id="KW-0931">ER-Golgi transport</keyword>
<dbReference type="PhylomeDB" id="V7ACY7"/>
<dbReference type="InterPro" id="IPR024298">
    <property type="entry name" value="Sec16_Sec23-bd"/>
</dbReference>
<dbReference type="GO" id="GO:0007029">
    <property type="term" value="P:endoplasmic reticulum organization"/>
    <property type="evidence" value="ECO:0007669"/>
    <property type="project" value="TreeGrafter"/>
</dbReference>
<evidence type="ECO:0000313" key="15">
    <source>
        <dbReference type="EMBL" id="ESW03392.1"/>
    </source>
</evidence>
<dbReference type="InterPro" id="IPR015943">
    <property type="entry name" value="WD40/YVTN_repeat-like_dom_sf"/>
</dbReference>
<dbReference type="AlphaFoldDB" id="V7ACY7"/>
<feature type="region of interest" description="Disordered" evidence="13">
    <location>
        <begin position="928"/>
        <end position="1006"/>
    </location>
</feature>
<dbReference type="FunFam" id="1.20.940.10:FF:000003">
    <property type="entry name" value="Protein transport protein SEC31 homolog B"/>
    <property type="match status" value="1"/>
</dbReference>
<feature type="compositionally biased region" description="Polar residues" evidence="13">
    <location>
        <begin position="942"/>
        <end position="964"/>
    </location>
</feature>
<dbReference type="Pfam" id="PF00400">
    <property type="entry name" value="WD40"/>
    <property type="match status" value="2"/>
</dbReference>
<dbReference type="GO" id="GO:0090110">
    <property type="term" value="P:COPII-coated vesicle cargo loading"/>
    <property type="evidence" value="ECO:0007669"/>
    <property type="project" value="TreeGrafter"/>
</dbReference>
<evidence type="ECO:0000256" key="6">
    <source>
        <dbReference type="ARBA" id="ARBA00022737"/>
    </source>
</evidence>
<evidence type="ECO:0000256" key="12">
    <source>
        <dbReference type="PROSITE-ProRule" id="PRU00221"/>
    </source>
</evidence>
<dbReference type="GO" id="GO:0005198">
    <property type="term" value="F:structural molecule activity"/>
    <property type="evidence" value="ECO:0007669"/>
    <property type="project" value="TreeGrafter"/>
</dbReference>
<evidence type="ECO:0000256" key="9">
    <source>
        <dbReference type="ARBA" id="ARBA00022927"/>
    </source>
</evidence>
<evidence type="ECO:0000256" key="8">
    <source>
        <dbReference type="ARBA" id="ARBA00022892"/>
    </source>
</evidence>
<dbReference type="GO" id="GO:0015031">
    <property type="term" value="P:protein transport"/>
    <property type="evidence" value="ECO:0007669"/>
    <property type="project" value="UniProtKB-KW"/>
</dbReference>
<dbReference type="Gene3D" id="2.130.10.10">
    <property type="entry name" value="YVTN repeat-like/Quinoprotein amine dehydrogenase"/>
    <property type="match status" value="1"/>
</dbReference>
<dbReference type="OMA" id="WLERPCG"/>
<dbReference type="InterPro" id="IPR019775">
    <property type="entry name" value="WD40_repeat_CS"/>
</dbReference>
<dbReference type="InterPro" id="IPR040251">
    <property type="entry name" value="SEC31-like"/>
</dbReference>
<dbReference type="FunFam" id="1.25.40.1030:FF:000004">
    <property type="entry name" value="Protein transport protein SEC31 homolog B"/>
    <property type="match status" value="1"/>
</dbReference>
<dbReference type="Gramene" id="ESW03392">
    <property type="protein sequence ID" value="ESW03392"/>
    <property type="gene ID" value="PHAVU_011G010400g"/>
</dbReference>
<dbReference type="STRING" id="3885.V7ACY7"/>
<keyword evidence="16" id="KW-1185">Reference proteome</keyword>
<dbReference type="PROSITE" id="PS50294">
    <property type="entry name" value="WD_REPEATS_REGION"/>
    <property type="match status" value="1"/>
</dbReference>
<accession>V7ACY7</accession>
<sequence>MACIKGVNRSASVALAPDAPYLAAGTMAGAVDLSFSSSANLEIFKLDFQSDDSELPLVAECPSTDRFNRLTWGKNGSGSEEFALGLVAGGLVDGHIDIWNPLTLIRSKSNQSPRVGHLDRHKGPVRGLEFNVIAPNLLASGAEDGEICIWDLTNTSEPNLFPSLKSTGSASQGEISFLSWNSKVQHILASTSYNGTTVVWDLKKQKPVISFADSVRRRCSVLQWNPDVATQLVVASDEDGSPALRLWDMRNIISPIKEFVGHTRGVIAMSWCPNDSSYLLTCGKDSRTICWDMISGEIAYELPAGTNWNFDVHWYPKIPGIISASSFDGKIGIYNIKGCRQSGAGENDFGAVPLRAPKWYKRPAGVSFGFGGKLVSFHPRASSTGSPAGASEVYVHNLVTENGLVSRSSEFEAAIQNGERSLLRVLCDKKSQESESEEERETWGFLKVMFEDDGTARTKLLSHLGFNVPSEAKDTINDELSQEVNALGLEDTTVDNTGHVATNETSNFSTDNGEDFFNNLPSPKADTPLSSSVGNFDIAENANGSEKIQDDAEMEESSDPSFDDSVQHALVVGDYKGAVLQCISANKWADALVIAHVGNASLWESTRDQYLKMVRSPYLKIVSAMVSNDLLSLVNTRPLKFWKETLALLCSFAQRDEWTMLCDTLASKLMGAGNTLAATLCYICAGNIDKTVEIWSRCLSNEYEGKSYVDLLQDLMEKTIVLALATGQKRFSASLCKLVEKYAEILASQGLLTTAMEYLKLLGSEELSPELTILKDRIALSTEPEKEFKTAAFENTQAHGGSYYGADNSNYNRNYYQESVSTQVQHGVSGIQYPESYQQPFDPRYGRGYGAPTPPQQPQQPNLFVPPQTAQVAQTPQLNFSNTAVAPPPLRTFDPQTPPVLRNVEKYQQPTLGSQLYNTATNPPYQPTPSATSQVGLGHGHNLSQVAAPTPNQMGFMPVSSSGGVQRPGAGSIQPPSPPQVQPVQPAAAPPAPPPTLQTADTSKVPGHQMPIVTTLTRLFNETSDALGGSRANPAKKREIEDNSKRLGGLFAKLNSGDISKNASDKLLQLCQSLDNGDFGSALQIQVLLTTTEWDECQSWLGSLKRMIKTRQSVRLS</sequence>
<dbReference type="EMBL" id="CM002298">
    <property type="protein sequence ID" value="ESW03392.1"/>
    <property type="molecule type" value="Genomic_DNA"/>
</dbReference>
<keyword evidence="4" id="KW-0813">Transport</keyword>
<comment type="function">
    <text evidence="11">Required for protein transport from the endoplasmic reticulum to the Golgi apparatus.</text>
</comment>
<proteinExistence type="inferred from homology"/>
<keyword evidence="9" id="KW-0653">Protein transport</keyword>
<dbReference type="eggNOG" id="KOG0307">
    <property type="taxonomic scope" value="Eukaryota"/>
</dbReference>
<evidence type="ECO:0000256" key="10">
    <source>
        <dbReference type="ARBA" id="ARBA00023034"/>
    </source>
</evidence>
<dbReference type="PROSITE" id="PS00678">
    <property type="entry name" value="WD_REPEATS_1"/>
    <property type="match status" value="1"/>
</dbReference>
<feature type="repeat" description="WD" evidence="12">
    <location>
        <begin position="118"/>
        <end position="160"/>
    </location>
</feature>
<keyword evidence="10" id="KW-0333">Golgi apparatus</keyword>
<keyword evidence="5 12" id="KW-0853">WD repeat</keyword>
<dbReference type="Proteomes" id="UP000000226">
    <property type="component" value="Chromosome 11"/>
</dbReference>
<dbReference type="FunFam" id="2.130.10.10:FF:000295">
    <property type="entry name" value="Protein transport protein SEC31 homolog B"/>
    <property type="match status" value="1"/>
</dbReference>
<evidence type="ECO:0000256" key="5">
    <source>
        <dbReference type="ARBA" id="ARBA00022574"/>
    </source>
</evidence>
<evidence type="ECO:0000256" key="4">
    <source>
        <dbReference type="ARBA" id="ARBA00022448"/>
    </source>
</evidence>
<organism evidence="15 16">
    <name type="scientific">Phaseolus vulgaris</name>
    <name type="common">Kidney bean</name>
    <name type="synonym">French bean</name>
    <dbReference type="NCBI Taxonomy" id="3885"/>
    <lineage>
        <taxon>Eukaryota</taxon>
        <taxon>Viridiplantae</taxon>
        <taxon>Streptophyta</taxon>
        <taxon>Embryophyta</taxon>
        <taxon>Tracheophyta</taxon>
        <taxon>Spermatophyta</taxon>
        <taxon>Magnoliopsida</taxon>
        <taxon>eudicotyledons</taxon>
        <taxon>Gunneridae</taxon>
        <taxon>Pentapetalae</taxon>
        <taxon>rosids</taxon>
        <taxon>fabids</taxon>
        <taxon>Fabales</taxon>
        <taxon>Fabaceae</taxon>
        <taxon>Papilionoideae</taxon>
        <taxon>50 kb inversion clade</taxon>
        <taxon>NPAAA clade</taxon>
        <taxon>indigoferoid/millettioid clade</taxon>
        <taxon>Phaseoleae</taxon>
        <taxon>Phaseolus</taxon>
    </lineage>
</organism>
<dbReference type="GO" id="GO:0070971">
    <property type="term" value="C:endoplasmic reticulum exit site"/>
    <property type="evidence" value="ECO:0007669"/>
    <property type="project" value="TreeGrafter"/>
</dbReference>
<dbReference type="InterPro" id="IPR036322">
    <property type="entry name" value="WD40_repeat_dom_sf"/>
</dbReference>
<name>V7ACY7_PHAVU</name>
<evidence type="ECO:0000256" key="13">
    <source>
        <dbReference type="SAM" id="MobiDB-lite"/>
    </source>
</evidence>
<evidence type="ECO:0000256" key="1">
    <source>
        <dbReference type="ARBA" id="ARBA00004240"/>
    </source>
</evidence>
<evidence type="ECO:0000313" key="16">
    <source>
        <dbReference type="Proteomes" id="UP000000226"/>
    </source>
</evidence>
<protein>
    <recommendedName>
        <fullName evidence="14">Sec16 Sec23-binding domain-containing protein</fullName>
    </recommendedName>
</protein>
<comment type="similarity">
    <text evidence="3">Belongs to the WD repeat SEC31 family.</text>
</comment>
<feature type="domain" description="Sec16 Sec23-binding" evidence="14">
    <location>
        <begin position="566"/>
        <end position="761"/>
    </location>
</feature>
<evidence type="ECO:0000256" key="11">
    <source>
        <dbReference type="ARBA" id="ARBA00060100"/>
    </source>
</evidence>
<dbReference type="SUPFAM" id="SSF50978">
    <property type="entry name" value="WD40 repeat-like"/>
    <property type="match status" value="1"/>
</dbReference>
<evidence type="ECO:0000259" key="14">
    <source>
        <dbReference type="Pfam" id="PF12931"/>
    </source>
</evidence>
<keyword evidence="7" id="KW-0256">Endoplasmic reticulum</keyword>
<dbReference type="InterPro" id="IPR001680">
    <property type="entry name" value="WD40_rpt"/>
</dbReference>
<dbReference type="PANTHER" id="PTHR13923:SF11">
    <property type="entry name" value="SECRETORY 31, ISOFORM D"/>
    <property type="match status" value="1"/>
</dbReference>
<dbReference type="GO" id="GO:0030127">
    <property type="term" value="C:COPII vesicle coat"/>
    <property type="evidence" value="ECO:0007669"/>
    <property type="project" value="TreeGrafter"/>
</dbReference>
<dbReference type="Gene3D" id="1.25.40.1030">
    <property type="match status" value="1"/>
</dbReference>
<dbReference type="PANTHER" id="PTHR13923">
    <property type="entry name" value="SEC31-RELATED PROTEIN"/>
    <property type="match status" value="1"/>
</dbReference>
<dbReference type="Pfam" id="PF12931">
    <property type="entry name" value="TPR_Sec16"/>
    <property type="match status" value="1"/>
</dbReference>
<dbReference type="SMART" id="SM00320">
    <property type="entry name" value="WD40"/>
    <property type="match status" value="6"/>
</dbReference>
<dbReference type="Gene3D" id="1.20.940.10">
    <property type="entry name" value="Functional domain of the splicing factor Prp18"/>
    <property type="match status" value="1"/>
</dbReference>
<dbReference type="PROSITE" id="PS50082">
    <property type="entry name" value="WD_REPEATS_2"/>
    <property type="match status" value="2"/>
</dbReference>
<feature type="repeat" description="WD" evidence="12">
    <location>
        <begin position="259"/>
        <end position="301"/>
    </location>
</feature>
<dbReference type="OrthoDB" id="542917at2759"/>
<reference evidence="16" key="1">
    <citation type="journal article" date="2014" name="Nat. Genet.">
        <title>A reference genome for common bean and genome-wide analysis of dual domestications.</title>
        <authorList>
            <person name="Schmutz J."/>
            <person name="McClean P.E."/>
            <person name="Mamidi S."/>
            <person name="Wu G.A."/>
            <person name="Cannon S.B."/>
            <person name="Grimwood J."/>
            <person name="Jenkins J."/>
            <person name="Shu S."/>
            <person name="Song Q."/>
            <person name="Chavarro C."/>
            <person name="Torres-Torres M."/>
            <person name="Geffroy V."/>
            <person name="Moghaddam S.M."/>
            <person name="Gao D."/>
            <person name="Abernathy B."/>
            <person name="Barry K."/>
            <person name="Blair M."/>
            <person name="Brick M.A."/>
            <person name="Chovatia M."/>
            <person name="Gepts P."/>
            <person name="Goodstein D.M."/>
            <person name="Gonzales M."/>
            <person name="Hellsten U."/>
            <person name="Hyten D.L."/>
            <person name="Jia G."/>
            <person name="Kelly J.D."/>
            <person name="Kudrna D."/>
            <person name="Lee R."/>
            <person name="Richard M.M."/>
            <person name="Miklas P.N."/>
            <person name="Osorno J.M."/>
            <person name="Rodrigues J."/>
            <person name="Thareau V."/>
            <person name="Urrea C.A."/>
            <person name="Wang M."/>
            <person name="Yu Y."/>
            <person name="Zhang M."/>
            <person name="Wing R.A."/>
            <person name="Cregan P.B."/>
            <person name="Rokhsar D.S."/>
            <person name="Jackson S.A."/>
        </authorList>
    </citation>
    <scope>NUCLEOTIDE SEQUENCE [LARGE SCALE GENOMIC DNA]</scope>
    <source>
        <strain evidence="16">cv. G19833</strain>
    </source>
</reference>